<name>A0ABT4UH80_9BACT</name>
<feature type="chain" id="PRO_5045603871" evidence="1">
    <location>
        <begin position="24"/>
        <end position="612"/>
    </location>
</feature>
<evidence type="ECO:0000256" key="1">
    <source>
        <dbReference type="SAM" id="SignalP"/>
    </source>
</evidence>
<evidence type="ECO:0000313" key="2">
    <source>
        <dbReference type="EMBL" id="MDA3614161.1"/>
    </source>
</evidence>
<dbReference type="PROSITE" id="PS51257">
    <property type="entry name" value="PROKAR_LIPOPROTEIN"/>
    <property type="match status" value="1"/>
</dbReference>
<comment type="caution">
    <text evidence="2">The sequence shown here is derived from an EMBL/GenBank/DDBJ whole genome shotgun (WGS) entry which is preliminary data.</text>
</comment>
<proteinExistence type="predicted"/>
<keyword evidence="1" id="KW-0732">Signal</keyword>
<dbReference type="EMBL" id="JAQGEF010000004">
    <property type="protein sequence ID" value="MDA3614161.1"/>
    <property type="molecule type" value="Genomic_DNA"/>
</dbReference>
<sequence>MKKNITKLIAFIFITLAFFSCQKMISSEEYNPDENAFKPDLGKTIRTNVNGYVFNSTGEPIANAIVKSGTSQTLTDRFGYFSFDNISLPEAVGFVTVSYNGYITTLKSFKPVTTRAATVRFQLQKDEAAGSFNAVNGGTIKLSDGSQVVFEPNSIVNKATNATYSGSVAVSMTYINPAETANNLLDIPGGQIGLDENGYLKFTESFGVLGVELKSTSGEQLQIASGKQAAITIPIPSIKLSAARPEAVLSSLDFTTGLWKQEGKLTRSGNNYVGKVSHFSFWQSSDNLPLVSFEAQIVDRLLNPIAGGGVAVGPRDNPYYFKYGFTDNNGYVSGYIPANRNLVLKVGGGYAICANQTTNYTNFTTYNQNIDLGTIVGSVEQWSVLIKGTAVDCNNAPVTNGYIQTFGQGFYNRIPITNGVIQFTGLLCAQSAVNYIVVNSGTNTQSQAITKTFNLGTNDLGEVKVCAVSAISSLLLTVDGQKIMEATEPSKYTLAFHHLSTHPDSVDLNFTTIVVGDINATNVTFSFQFVGKSSASNANYIEEIFLSGTGNGGADDKRLLAKTKVPFTITEFGNVGEFITGSFNGVFYDWIAGQMGTTPKQVSGTFRAKRLN</sequence>
<dbReference type="Gene3D" id="2.60.40.1120">
    <property type="entry name" value="Carboxypeptidase-like, regulatory domain"/>
    <property type="match status" value="1"/>
</dbReference>
<feature type="signal peptide" evidence="1">
    <location>
        <begin position="1"/>
        <end position="23"/>
    </location>
</feature>
<gene>
    <name evidence="2" type="ORF">O3P16_05040</name>
</gene>
<dbReference type="InterPro" id="IPR008969">
    <property type="entry name" value="CarboxyPept-like_regulatory"/>
</dbReference>
<accession>A0ABT4UH80</accession>
<evidence type="ECO:0000313" key="3">
    <source>
        <dbReference type="Proteomes" id="UP001210231"/>
    </source>
</evidence>
<organism evidence="2 3">
    <name type="scientific">Polluticaenibacter yanchengensis</name>
    <dbReference type="NCBI Taxonomy" id="3014562"/>
    <lineage>
        <taxon>Bacteria</taxon>
        <taxon>Pseudomonadati</taxon>
        <taxon>Bacteroidota</taxon>
        <taxon>Chitinophagia</taxon>
        <taxon>Chitinophagales</taxon>
        <taxon>Chitinophagaceae</taxon>
        <taxon>Polluticaenibacter</taxon>
    </lineage>
</organism>
<reference evidence="2 3" key="1">
    <citation type="submission" date="2022-12" db="EMBL/GenBank/DDBJ databases">
        <title>Chitinophagaceae gen. sp. nov., a new member of the family Chitinophagaceae, isolated from soil in a chemical factory.</title>
        <authorList>
            <person name="Ke Z."/>
        </authorList>
    </citation>
    <scope>NUCLEOTIDE SEQUENCE [LARGE SCALE GENOMIC DNA]</scope>
    <source>
        <strain evidence="2 3">LY-5</strain>
    </source>
</reference>
<dbReference type="RefSeq" id="WP_407030487.1">
    <property type="nucleotide sequence ID" value="NZ_JAQGEF010000004.1"/>
</dbReference>
<keyword evidence="3" id="KW-1185">Reference proteome</keyword>
<dbReference type="Proteomes" id="UP001210231">
    <property type="component" value="Unassembled WGS sequence"/>
</dbReference>
<dbReference type="SUPFAM" id="SSF49464">
    <property type="entry name" value="Carboxypeptidase regulatory domain-like"/>
    <property type="match status" value="1"/>
</dbReference>
<protein>
    <submittedName>
        <fullName evidence="2">Carboxypeptidase-like regulatory domain-containing protein</fullName>
    </submittedName>
</protein>